<organism evidence="1 2">
    <name type="scientific">Hermetia illucens</name>
    <name type="common">Black soldier fly</name>
    <dbReference type="NCBI Taxonomy" id="343691"/>
    <lineage>
        <taxon>Eukaryota</taxon>
        <taxon>Metazoa</taxon>
        <taxon>Ecdysozoa</taxon>
        <taxon>Arthropoda</taxon>
        <taxon>Hexapoda</taxon>
        <taxon>Insecta</taxon>
        <taxon>Pterygota</taxon>
        <taxon>Neoptera</taxon>
        <taxon>Endopterygota</taxon>
        <taxon>Diptera</taxon>
        <taxon>Brachycera</taxon>
        <taxon>Stratiomyomorpha</taxon>
        <taxon>Stratiomyidae</taxon>
        <taxon>Hermetiinae</taxon>
        <taxon>Hermetia</taxon>
    </lineage>
</organism>
<gene>
    <name evidence="1" type="ORF">HERILL_LOCUS3867</name>
</gene>
<accession>A0A7R8UH65</accession>
<reference evidence="1 2" key="1">
    <citation type="submission" date="2020-11" db="EMBL/GenBank/DDBJ databases">
        <authorList>
            <person name="Wallbank WR R."/>
            <person name="Pardo Diaz C."/>
            <person name="Kozak K."/>
            <person name="Martin S."/>
            <person name="Jiggins C."/>
            <person name="Moest M."/>
            <person name="Warren A I."/>
            <person name="Generalovic N T."/>
            <person name="Byers J.R.P. K."/>
            <person name="Montejo-Kovacevich G."/>
            <person name="Yen C E."/>
        </authorList>
    </citation>
    <scope>NUCLEOTIDE SEQUENCE [LARGE SCALE GENOMIC DNA]</scope>
</reference>
<dbReference type="AlphaFoldDB" id="A0A7R8UH65"/>
<evidence type="ECO:0000313" key="1">
    <source>
        <dbReference type="EMBL" id="CAD7080726.1"/>
    </source>
</evidence>
<keyword evidence="2" id="KW-1185">Reference proteome</keyword>
<dbReference type="Proteomes" id="UP000594454">
    <property type="component" value="Chromosome 2"/>
</dbReference>
<dbReference type="EMBL" id="LR899010">
    <property type="protein sequence ID" value="CAD7080726.1"/>
    <property type="molecule type" value="Genomic_DNA"/>
</dbReference>
<sequence length="141" mass="15123">MADKILRENEDGPYVVAITLGGLKPNLGTVQRREMDDLAPAPEIEKLTATAPFASTTAVSEKRRESAQNRALSGKLVNSSPVGVAQTNRLIIRDKGGGLFLLINTGADVSVIPQDRRTGRNNTNYPKLFAANGTIINTYAS</sequence>
<name>A0A7R8UH65_HERIL</name>
<evidence type="ECO:0000313" key="2">
    <source>
        <dbReference type="Proteomes" id="UP000594454"/>
    </source>
</evidence>
<dbReference type="InParanoid" id="A0A7R8UH65"/>
<evidence type="ECO:0008006" key="3">
    <source>
        <dbReference type="Google" id="ProtNLM"/>
    </source>
</evidence>
<proteinExistence type="predicted"/>
<protein>
    <recommendedName>
        <fullName evidence="3">Peptidase A2 domain-containing protein</fullName>
    </recommendedName>
</protein>